<feature type="non-terminal residue" evidence="1">
    <location>
        <position position="1"/>
    </location>
</feature>
<gene>
    <name evidence="1" type="ORF">RPERSI_LOCUS36428</name>
</gene>
<proteinExistence type="predicted"/>
<dbReference type="Proteomes" id="UP000789920">
    <property type="component" value="Unassembled WGS sequence"/>
</dbReference>
<reference evidence="1" key="1">
    <citation type="submission" date="2021-06" db="EMBL/GenBank/DDBJ databases">
        <authorList>
            <person name="Kallberg Y."/>
            <person name="Tangrot J."/>
            <person name="Rosling A."/>
        </authorList>
    </citation>
    <scope>NUCLEOTIDE SEQUENCE</scope>
    <source>
        <strain evidence="1">MA461A</strain>
    </source>
</reference>
<sequence>QGQRKVLLFIDEADQIGGDNFVSGIRKGFGQGGKELKSLMGDAVLRSGRLEINFFIDIPNEEELKEIIEIYVNKFSEEIDGDKKDIIEKMFKKVQGKKFTGADFGRIFDIIEYTKDKMKKEKYD</sequence>
<organism evidence="1 2">
    <name type="scientific">Racocetra persica</name>
    <dbReference type="NCBI Taxonomy" id="160502"/>
    <lineage>
        <taxon>Eukaryota</taxon>
        <taxon>Fungi</taxon>
        <taxon>Fungi incertae sedis</taxon>
        <taxon>Mucoromycota</taxon>
        <taxon>Glomeromycotina</taxon>
        <taxon>Glomeromycetes</taxon>
        <taxon>Diversisporales</taxon>
        <taxon>Gigasporaceae</taxon>
        <taxon>Racocetra</taxon>
    </lineage>
</organism>
<comment type="caution">
    <text evidence="1">The sequence shown here is derived from an EMBL/GenBank/DDBJ whole genome shotgun (WGS) entry which is preliminary data.</text>
</comment>
<name>A0ACA9SZ86_9GLOM</name>
<feature type="non-terminal residue" evidence="1">
    <location>
        <position position="124"/>
    </location>
</feature>
<keyword evidence="2" id="KW-1185">Reference proteome</keyword>
<evidence type="ECO:0000313" key="2">
    <source>
        <dbReference type="Proteomes" id="UP000789920"/>
    </source>
</evidence>
<accession>A0ACA9SZ86</accession>
<protein>
    <submittedName>
        <fullName evidence="1">28582_t:CDS:1</fullName>
    </submittedName>
</protein>
<dbReference type="EMBL" id="CAJVQC010174463">
    <property type="protein sequence ID" value="CAG8851144.1"/>
    <property type="molecule type" value="Genomic_DNA"/>
</dbReference>
<evidence type="ECO:0000313" key="1">
    <source>
        <dbReference type="EMBL" id="CAG8851144.1"/>
    </source>
</evidence>